<evidence type="ECO:0000256" key="10">
    <source>
        <dbReference type="ARBA" id="ARBA00023224"/>
    </source>
</evidence>
<feature type="transmembrane region" description="Helical" evidence="12">
    <location>
        <begin position="514"/>
        <end position="538"/>
    </location>
</feature>
<comment type="subcellular location">
    <subcellularLocation>
        <location evidence="1">Cell membrane</location>
        <topology evidence="1">Multi-pass membrane protein</topology>
    </subcellularLocation>
</comment>
<name>A7RMT7_NEMVE</name>
<evidence type="ECO:0000256" key="2">
    <source>
        <dbReference type="ARBA" id="ARBA00022475"/>
    </source>
</evidence>
<keyword evidence="7" id="KW-0297">G-protein coupled receptor</keyword>
<feature type="compositionally biased region" description="Basic and acidic residues" evidence="11">
    <location>
        <begin position="609"/>
        <end position="620"/>
    </location>
</feature>
<dbReference type="PRINTS" id="PR00237">
    <property type="entry name" value="GPCRRHODOPSN"/>
</dbReference>
<evidence type="ECO:0000256" key="6">
    <source>
        <dbReference type="ARBA" id="ARBA00022989"/>
    </source>
</evidence>
<keyword evidence="5" id="KW-0677">Repeat</keyword>
<gene>
    <name evidence="15" type="ORF">NEMVEDRAFT_v1g199433</name>
</gene>
<sequence length="620" mass="70000">MMFLIIATFIVGIEVIAGESNWTRCSPVCKCAHIDKSMAAVCRPAGLLEPDHFALPVAVESLSIENDSLDFIPAGLFSHITSLKQLILKNNSIRSIAKGAFNGLDKLLTLDLSSNGLQIWDVDPDLELNSLKTVKLYGNRNYSPDTSILKLCNLRELQGVSWSMHCKDCTLAKFTEDARNMTRIKNMTDDDMGDAICVMEKDEFLHNDVIKYGKTFEYVKLGFTPQCICEGDEECYNHEIQFPYFEHLYEVPRSLFHIQYGIGSIILVLNIVIVILIIFCPSLRNSTSFILICSMALSDALVGVYTIMIAIHNPFHDTTVTPNELLMNNIKVCPNIGVVFTTAQVTTVFTSFFLTLERYLAIVHCDNPTARLSSKLSLRLSILVWLIAITFAMLPIFGVQGLQYHKWFQCTMPFHKGSYITDTSTVTLAVGVLCVMIYLTSVGLYVRIYVFVQKASSQLGVKREARLAKRISLMVLTNFFFFVTPMILFLIYVYRFVDLMLDAAVTLNSLRAFFVMGSWIPVTLLGLSSLINPFLYAFRHQKFQREATRLGRNISCNIGMSVNSQNSDRKGSTRQSNKTPTWKKHQGSNGRRLKRNGNPNTIELQLFSEPEHHEPQTLDP</sequence>
<feature type="signal peptide" evidence="13">
    <location>
        <begin position="1"/>
        <end position="18"/>
    </location>
</feature>
<proteinExistence type="predicted"/>
<dbReference type="GO" id="GO:0005886">
    <property type="term" value="C:plasma membrane"/>
    <property type="evidence" value="ECO:0000318"/>
    <property type="project" value="GO_Central"/>
</dbReference>
<feature type="transmembrane region" description="Helical" evidence="12">
    <location>
        <begin position="289"/>
        <end position="315"/>
    </location>
</feature>
<keyword evidence="3" id="KW-0433">Leucine-rich repeat</keyword>
<keyword evidence="16" id="KW-1185">Reference proteome</keyword>
<protein>
    <recommendedName>
        <fullName evidence="14">G-protein coupled receptors family 1 profile domain-containing protein</fullName>
    </recommendedName>
</protein>
<feature type="transmembrane region" description="Helical" evidence="12">
    <location>
        <begin position="471"/>
        <end position="494"/>
    </location>
</feature>
<keyword evidence="10" id="KW-0807">Transducer</keyword>
<keyword evidence="9" id="KW-0675">Receptor</keyword>
<dbReference type="InterPro" id="IPR017452">
    <property type="entry name" value="GPCR_Rhodpsn_7TM"/>
</dbReference>
<evidence type="ECO:0000256" key="9">
    <source>
        <dbReference type="ARBA" id="ARBA00023170"/>
    </source>
</evidence>
<evidence type="ECO:0000313" key="15">
    <source>
        <dbReference type="EMBL" id="EDO47157.1"/>
    </source>
</evidence>
<keyword evidence="6 12" id="KW-1133">Transmembrane helix</keyword>
<dbReference type="GO" id="GO:0007189">
    <property type="term" value="P:adenylate cyclase-activating G protein-coupled receptor signaling pathway"/>
    <property type="evidence" value="ECO:0000318"/>
    <property type="project" value="GO_Central"/>
</dbReference>
<dbReference type="SUPFAM" id="SSF81321">
    <property type="entry name" value="Family A G protein-coupled receptor-like"/>
    <property type="match status" value="1"/>
</dbReference>
<evidence type="ECO:0000256" key="3">
    <source>
        <dbReference type="ARBA" id="ARBA00022614"/>
    </source>
</evidence>
<dbReference type="Proteomes" id="UP000001593">
    <property type="component" value="Unassembled WGS sequence"/>
</dbReference>
<dbReference type="PANTHER" id="PTHR24372">
    <property type="entry name" value="GLYCOPROTEIN HORMONE RECEPTOR"/>
    <property type="match status" value="1"/>
</dbReference>
<accession>A7RMT7</accession>
<dbReference type="InterPro" id="IPR000276">
    <property type="entry name" value="GPCR_Rhodpsn"/>
</dbReference>
<feature type="compositionally biased region" description="Basic residues" evidence="11">
    <location>
        <begin position="581"/>
        <end position="595"/>
    </location>
</feature>
<evidence type="ECO:0000256" key="13">
    <source>
        <dbReference type="SAM" id="SignalP"/>
    </source>
</evidence>
<feature type="chain" id="PRO_5002711395" description="G-protein coupled receptors family 1 profile domain-containing protein" evidence="13">
    <location>
        <begin position="19"/>
        <end position="620"/>
    </location>
</feature>
<reference evidence="15 16" key="1">
    <citation type="journal article" date="2007" name="Science">
        <title>Sea anemone genome reveals ancestral eumetazoan gene repertoire and genomic organization.</title>
        <authorList>
            <person name="Putnam N.H."/>
            <person name="Srivastava M."/>
            <person name="Hellsten U."/>
            <person name="Dirks B."/>
            <person name="Chapman J."/>
            <person name="Salamov A."/>
            <person name="Terry A."/>
            <person name="Shapiro H."/>
            <person name="Lindquist E."/>
            <person name="Kapitonov V.V."/>
            <person name="Jurka J."/>
            <person name="Genikhovich G."/>
            <person name="Grigoriev I.V."/>
            <person name="Lucas S.M."/>
            <person name="Steele R.E."/>
            <person name="Finnerty J.R."/>
            <person name="Technau U."/>
            <person name="Martindale M.Q."/>
            <person name="Rokhsar D.S."/>
        </authorList>
    </citation>
    <scope>NUCLEOTIDE SEQUENCE [LARGE SCALE GENOMIC DNA]</scope>
    <source>
        <strain evidence="16">CH2 X CH6</strain>
    </source>
</reference>
<dbReference type="EMBL" id="DS469521">
    <property type="protein sequence ID" value="EDO47157.1"/>
    <property type="molecule type" value="Genomic_DNA"/>
</dbReference>
<dbReference type="OMA" id="WNINCAN"/>
<dbReference type="FunFam" id="1.20.1070.10:FF:000578">
    <property type="entry name" value="Predicted protein"/>
    <property type="match status" value="1"/>
</dbReference>
<dbReference type="PANTHER" id="PTHR24372:SF77">
    <property type="entry name" value="G-PROTEIN COUPLED RECEPTORS FAMILY 1 PROFILE DOMAIN-CONTAINING PROTEIN"/>
    <property type="match status" value="1"/>
</dbReference>
<dbReference type="InterPro" id="IPR001611">
    <property type="entry name" value="Leu-rich_rpt"/>
</dbReference>
<dbReference type="GO" id="GO:0008528">
    <property type="term" value="F:G protein-coupled peptide receptor activity"/>
    <property type="evidence" value="ECO:0000318"/>
    <property type="project" value="GO_Central"/>
</dbReference>
<evidence type="ECO:0000256" key="8">
    <source>
        <dbReference type="ARBA" id="ARBA00023136"/>
    </source>
</evidence>
<dbReference type="InterPro" id="IPR032675">
    <property type="entry name" value="LRR_dom_sf"/>
</dbReference>
<keyword evidence="4 12" id="KW-0812">Transmembrane</keyword>
<feature type="domain" description="G-protein coupled receptors family 1 profile" evidence="14">
    <location>
        <begin position="269"/>
        <end position="536"/>
    </location>
</feature>
<evidence type="ECO:0000313" key="16">
    <source>
        <dbReference type="Proteomes" id="UP000001593"/>
    </source>
</evidence>
<evidence type="ECO:0000256" key="5">
    <source>
        <dbReference type="ARBA" id="ARBA00022737"/>
    </source>
</evidence>
<dbReference type="Pfam" id="PF00001">
    <property type="entry name" value="7tm_1"/>
    <property type="match status" value="1"/>
</dbReference>
<dbReference type="HOGENOM" id="CLU_026048_0_0_1"/>
<keyword evidence="8 12" id="KW-0472">Membrane</keyword>
<evidence type="ECO:0000259" key="14">
    <source>
        <dbReference type="PROSITE" id="PS50262"/>
    </source>
</evidence>
<dbReference type="InParanoid" id="A7RMT7"/>
<keyword evidence="2" id="KW-1003">Cell membrane</keyword>
<dbReference type="GO" id="GO:0009755">
    <property type="term" value="P:hormone-mediated signaling pathway"/>
    <property type="evidence" value="ECO:0000318"/>
    <property type="project" value="GO_Central"/>
</dbReference>
<dbReference type="STRING" id="45351.A7RMT7"/>
<feature type="transmembrane region" description="Helical" evidence="12">
    <location>
        <begin position="426"/>
        <end position="450"/>
    </location>
</feature>
<evidence type="ECO:0000256" key="7">
    <source>
        <dbReference type="ARBA" id="ARBA00023040"/>
    </source>
</evidence>
<dbReference type="Gene3D" id="1.20.1070.10">
    <property type="entry name" value="Rhodopsin 7-helix transmembrane proteins"/>
    <property type="match status" value="1"/>
</dbReference>
<dbReference type="SUPFAM" id="SSF52058">
    <property type="entry name" value="L domain-like"/>
    <property type="match status" value="1"/>
</dbReference>
<dbReference type="PROSITE" id="PS50262">
    <property type="entry name" value="G_PROTEIN_RECEP_F1_2"/>
    <property type="match status" value="1"/>
</dbReference>
<feature type="transmembrane region" description="Helical" evidence="12">
    <location>
        <begin position="335"/>
        <end position="356"/>
    </location>
</feature>
<organism evidence="15 16">
    <name type="scientific">Nematostella vectensis</name>
    <name type="common">Starlet sea anemone</name>
    <dbReference type="NCBI Taxonomy" id="45351"/>
    <lineage>
        <taxon>Eukaryota</taxon>
        <taxon>Metazoa</taxon>
        <taxon>Cnidaria</taxon>
        <taxon>Anthozoa</taxon>
        <taxon>Hexacorallia</taxon>
        <taxon>Actiniaria</taxon>
        <taxon>Edwardsiidae</taxon>
        <taxon>Nematostella</taxon>
    </lineage>
</organism>
<dbReference type="Pfam" id="PF13855">
    <property type="entry name" value="LRR_8"/>
    <property type="match status" value="1"/>
</dbReference>
<dbReference type="eggNOG" id="KOG2087">
    <property type="taxonomic scope" value="Eukaryota"/>
</dbReference>
<evidence type="ECO:0000256" key="11">
    <source>
        <dbReference type="SAM" id="MobiDB-lite"/>
    </source>
</evidence>
<evidence type="ECO:0000256" key="4">
    <source>
        <dbReference type="ARBA" id="ARBA00022692"/>
    </source>
</evidence>
<feature type="region of interest" description="Disordered" evidence="11">
    <location>
        <begin position="561"/>
        <end position="620"/>
    </location>
</feature>
<feature type="transmembrane region" description="Helical" evidence="12">
    <location>
        <begin position="376"/>
        <end position="397"/>
    </location>
</feature>
<evidence type="ECO:0000256" key="1">
    <source>
        <dbReference type="ARBA" id="ARBA00004651"/>
    </source>
</evidence>
<dbReference type="PhylomeDB" id="A7RMT7"/>
<evidence type="ECO:0000256" key="12">
    <source>
        <dbReference type="SAM" id="Phobius"/>
    </source>
</evidence>
<dbReference type="Gene3D" id="3.80.10.10">
    <property type="entry name" value="Ribonuclease Inhibitor"/>
    <property type="match status" value="1"/>
</dbReference>
<keyword evidence="13" id="KW-0732">Signal</keyword>
<dbReference type="AlphaFoldDB" id="A7RMT7"/>
<feature type="transmembrane region" description="Helical" evidence="12">
    <location>
        <begin position="260"/>
        <end position="280"/>
    </location>
</feature>